<dbReference type="Proteomes" id="UP001160519">
    <property type="component" value="Unassembled WGS sequence"/>
</dbReference>
<keyword evidence="3" id="KW-1185">Reference proteome</keyword>
<name>A0AA43Q790_9GAMM</name>
<dbReference type="EMBL" id="JAQSDF010000042">
    <property type="protein sequence ID" value="MDI1231782.1"/>
    <property type="molecule type" value="Genomic_DNA"/>
</dbReference>
<dbReference type="AlphaFoldDB" id="A0AA43Q790"/>
<keyword evidence="1" id="KW-0812">Transmembrane</keyword>
<sequence length="48" mass="5366">MNNYEQGKKARRIASVAFLLIMTVVLGGTYLSQQQKAEINKVSKNLPN</sequence>
<organism evidence="2 3">
    <name type="scientific">Candidatus Methylobacter titanis</name>
    <dbReference type="NCBI Taxonomy" id="3053457"/>
    <lineage>
        <taxon>Bacteria</taxon>
        <taxon>Pseudomonadati</taxon>
        <taxon>Pseudomonadota</taxon>
        <taxon>Gammaproteobacteria</taxon>
        <taxon>Methylococcales</taxon>
        <taxon>Methylococcaceae</taxon>
        <taxon>Methylobacter</taxon>
    </lineage>
</organism>
<evidence type="ECO:0000256" key="1">
    <source>
        <dbReference type="SAM" id="Phobius"/>
    </source>
</evidence>
<gene>
    <name evidence="2" type="ORF">PSU93_11595</name>
</gene>
<evidence type="ECO:0000313" key="2">
    <source>
        <dbReference type="EMBL" id="MDI1231782.1"/>
    </source>
</evidence>
<feature type="transmembrane region" description="Helical" evidence="1">
    <location>
        <begin position="12"/>
        <end position="31"/>
    </location>
</feature>
<keyword evidence="1" id="KW-0472">Membrane</keyword>
<accession>A0AA43Q790</accession>
<protein>
    <submittedName>
        <fullName evidence="2">Uncharacterized protein</fullName>
    </submittedName>
</protein>
<evidence type="ECO:0000313" key="3">
    <source>
        <dbReference type="Proteomes" id="UP001160519"/>
    </source>
</evidence>
<keyword evidence="1" id="KW-1133">Transmembrane helix</keyword>
<comment type="caution">
    <text evidence="2">The sequence shown here is derived from an EMBL/GenBank/DDBJ whole genome shotgun (WGS) entry which is preliminary data.</text>
</comment>
<reference evidence="2" key="1">
    <citation type="submission" date="2023-01" db="EMBL/GenBank/DDBJ databases">
        <title>Biogeochemical cycle of methane in antarctic sediments.</title>
        <authorList>
            <person name="Roldan D.M."/>
            <person name="Menes R.J."/>
        </authorList>
    </citation>
    <scope>NUCLEOTIDE SEQUENCE [LARGE SCALE GENOMIC DNA]</scope>
    <source>
        <strain evidence="2">K-2018 MAG008</strain>
    </source>
</reference>
<proteinExistence type="predicted"/>